<organism evidence="5">
    <name type="scientific">hydrocarbon metagenome</name>
    <dbReference type="NCBI Taxonomy" id="938273"/>
    <lineage>
        <taxon>unclassified sequences</taxon>
        <taxon>metagenomes</taxon>
        <taxon>ecological metagenomes</taxon>
    </lineage>
</organism>
<protein>
    <submittedName>
        <fullName evidence="5">Transcriptional regulator, arsr family</fullName>
    </submittedName>
</protein>
<dbReference type="EMBL" id="LNQE01001734">
    <property type="protein sequence ID" value="KUG11098.1"/>
    <property type="molecule type" value="Genomic_DNA"/>
</dbReference>
<keyword evidence="1" id="KW-0805">Transcription regulation</keyword>
<comment type="caution">
    <text evidence="5">The sequence shown here is derived from an EMBL/GenBank/DDBJ whole genome shotgun (WGS) entry which is preliminary data.</text>
</comment>
<dbReference type="GO" id="GO:0003677">
    <property type="term" value="F:DNA binding"/>
    <property type="evidence" value="ECO:0007669"/>
    <property type="project" value="UniProtKB-KW"/>
</dbReference>
<dbReference type="PRINTS" id="PR00778">
    <property type="entry name" value="HTHARSR"/>
</dbReference>
<name>A0A0W8EQY7_9ZZZZ</name>
<evidence type="ECO:0000256" key="1">
    <source>
        <dbReference type="ARBA" id="ARBA00023015"/>
    </source>
</evidence>
<dbReference type="SMART" id="SM00418">
    <property type="entry name" value="HTH_ARSR"/>
    <property type="match status" value="1"/>
</dbReference>
<dbReference type="InterPro" id="IPR011991">
    <property type="entry name" value="ArsR-like_HTH"/>
</dbReference>
<keyword evidence="2" id="KW-0238">DNA-binding</keyword>
<dbReference type="Pfam" id="PF01022">
    <property type="entry name" value="HTH_5"/>
    <property type="match status" value="1"/>
</dbReference>
<evidence type="ECO:0000259" key="4">
    <source>
        <dbReference type="PROSITE" id="PS50987"/>
    </source>
</evidence>
<dbReference type="NCBIfam" id="NF033788">
    <property type="entry name" value="HTH_metalloreg"/>
    <property type="match status" value="1"/>
</dbReference>
<dbReference type="InterPro" id="IPR001845">
    <property type="entry name" value="HTH_ArsR_DNA-bd_dom"/>
</dbReference>
<dbReference type="InterPro" id="IPR051011">
    <property type="entry name" value="Metal_resp_trans_reg"/>
</dbReference>
<accession>A0A0W8EQY7</accession>
<dbReference type="GO" id="GO:0003700">
    <property type="term" value="F:DNA-binding transcription factor activity"/>
    <property type="evidence" value="ECO:0007669"/>
    <property type="project" value="InterPro"/>
</dbReference>
<feature type="domain" description="HTH arsR-type" evidence="4">
    <location>
        <begin position="42"/>
        <end position="135"/>
    </location>
</feature>
<dbReference type="AlphaFoldDB" id="A0A0W8EQY7"/>
<keyword evidence="3" id="KW-0804">Transcription</keyword>
<evidence type="ECO:0000313" key="5">
    <source>
        <dbReference type="EMBL" id="KUG11098.1"/>
    </source>
</evidence>
<dbReference type="InterPro" id="IPR036390">
    <property type="entry name" value="WH_DNA-bd_sf"/>
</dbReference>
<dbReference type="PROSITE" id="PS50987">
    <property type="entry name" value="HTH_ARSR_2"/>
    <property type="match status" value="1"/>
</dbReference>
<sequence length="143" mass="15346">MTGQSGPTRILRKNIGDLSIPQEIAESLCSYGGLDGLSSSLPSDALLRQMRDWYQACADPVRLKILCLLVVHPLCVCVIKALTGIADSKLSYHLGILKKNGLVGSEQQGNYIIYRLTPAGRTFLEQELERCAAFPGGEGAGPG</sequence>
<dbReference type="Gene3D" id="1.10.10.10">
    <property type="entry name" value="Winged helix-like DNA-binding domain superfamily/Winged helix DNA-binding domain"/>
    <property type="match status" value="1"/>
</dbReference>
<gene>
    <name evidence="5" type="ORF">ASZ90_016486</name>
</gene>
<dbReference type="PANTHER" id="PTHR43132:SF6">
    <property type="entry name" value="HTH-TYPE TRANSCRIPTIONAL REPRESSOR CZRA"/>
    <property type="match status" value="1"/>
</dbReference>
<dbReference type="CDD" id="cd00090">
    <property type="entry name" value="HTH_ARSR"/>
    <property type="match status" value="1"/>
</dbReference>
<reference evidence="5" key="1">
    <citation type="journal article" date="2015" name="Proc. Natl. Acad. Sci. U.S.A.">
        <title>Networks of energetic and metabolic interactions define dynamics in microbial communities.</title>
        <authorList>
            <person name="Embree M."/>
            <person name="Liu J.K."/>
            <person name="Al-Bassam M.M."/>
            <person name="Zengler K."/>
        </authorList>
    </citation>
    <scope>NUCLEOTIDE SEQUENCE</scope>
</reference>
<dbReference type="InterPro" id="IPR036388">
    <property type="entry name" value="WH-like_DNA-bd_sf"/>
</dbReference>
<dbReference type="SUPFAM" id="SSF46785">
    <property type="entry name" value="Winged helix' DNA-binding domain"/>
    <property type="match status" value="1"/>
</dbReference>
<evidence type="ECO:0000256" key="3">
    <source>
        <dbReference type="ARBA" id="ARBA00023163"/>
    </source>
</evidence>
<dbReference type="PANTHER" id="PTHR43132">
    <property type="entry name" value="ARSENICAL RESISTANCE OPERON REPRESSOR ARSR-RELATED"/>
    <property type="match status" value="1"/>
</dbReference>
<proteinExistence type="predicted"/>
<evidence type="ECO:0000256" key="2">
    <source>
        <dbReference type="ARBA" id="ARBA00023125"/>
    </source>
</evidence>